<evidence type="ECO:0000313" key="2">
    <source>
        <dbReference type="EMBL" id="SDI83441.1"/>
    </source>
</evidence>
<proteinExistence type="predicted"/>
<evidence type="ECO:0000313" key="3">
    <source>
        <dbReference type="Proteomes" id="UP000198853"/>
    </source>
</evidence>
<dbReference type="OrthoDB" id="384737at2"/>
<organism evidence="2 3">
    <name type="scientific">Natribacillus halophilus</name>
    <dbReference type="NCBI Taxonomy" id="549003"/>
    <lineage>
        <taxon>Bacteria</taxon>
        <taxon>Bacillati</taxon>
        <taxon>Bacillota</taxon>
        <taxon>Bacilli</taxon>
        <taxon>Bacillales</taxon>
        <taxon>Bacillaceae</taxon>
        <taxon>Natribacillus</taxon>
    </lineage>
</organism>
<evidence type="ECO:0000259" key="1">
    <source>
        <dbReference type="PROSITE" id="PS51725"/>
    </source>
</evidence>
<gene>
    <name evidence="2" type="ORF">SAMN04488123_10719</name>
</gene>
<accession>A0A1G8NT40</accession>
<dbReference type="AlphaFoldDB" id="A0A1G8NT40"/>
<dbReference type="Gene3D" id="3.30.70.100">
    <property type="match status" value="1"/>
</dbReference>
<dbReference type="InterPro" id="IPR050404">
    <property type="entry name" value="Heme-degrading_MO"/>
</dbReference>
<keyword evidence="3" id="KW-1185">Reference proteome</keyword>
<protein>
    <submittedName>
        <fullName evidence="2">Heme oxygenase (Staphylobilin-producing)</fullName>
    </submittedName>
</protein>
<sequence length="100" mass="11622">MYVVMNELKVDPEHKDDLKSRFEKSLERMKEVPGCLEFLFLESETETDILVAYTKWDTKESYENWLESDAFKKAHGGKSGKEQSSTTTNQLRAFEVALHT</sequence>
<dbReference type="InterPro" id="IPR011008">
    <property type="entry name" value="Dimeric_a/b-barrel"/>
</dbReference>
<dbReference type="PANTHER" id="PTHR34474:SF2">
    <property type="entry name" value="SIGNAL TRANSDUCTION PROTEIN TRAP"/>
    <property type="match status" value="1"/>
</dbReference>
<dbReference type="RefSeq" id="WP_090398226.1">
    <property type="nucleotide sequence ID" value="NZ_FNEN01000007.1"/>
</dbReference>
<dbReference type="PROSITE" id="PS51725">
    <property type="entry name" value="ABM"/>
    <property type="match status" value="1"/>
</dbReference>
<dbReference type="Proteomes" id="UP000198853">
    <property type="component" value="Unassembled WGS sequence"/>
</dbReference>
<dbReference type="EMBL" id="FNEN01000007">
    <property type="protein sequence ID" value="SDI83441.1"/>
    <property type="molecule type" value="Genomic_DNA"/>
</dbReference>
<dbReference type="SUPFAM" id="SSF54909">
    <property type="entry name" value="Dimeric alpha+beta barrel"/>
    <property type="match status" value="1"/>
</dbReference>
<name>A0A1G8NT40_9BACI</name>
<dbReference type="Pfam" id="PF03992">
    <property type="entry name" value="ABM"/>
    <property type="match status" value="1"/>
</dbReference>
<feature type="domain" description="ABM" evidence="1">
    <location>
        <begin position="2"/>
        <end position="91"/>
    </location>
</feature>
<reference evidence="2 3" key="1">
    <citation type="submission" date="2016-10" db="EMBL/GenBank/DDBJ databases">
        <authorList>
            <person name="de Groot N.N."/>
        </authorList>
    </citation>
    <scope>NUCLEOTIDE SEQUENCE [LARGE SCALE GENOMIC DNA]</scope>
    <source>
        <strain evidence="2 3">DSM 21771</strain>
    </source>
</reference>
<dbReference type="PANTHER" id="PTHR34474">
    <property type="entry name" value="SIGNAL TRANSDUCTION PROTEIN TRAP"/>
    <property type="match status" value="1"/>
</dbReference>
<dbReference type="InterPro" id="IPR007138">
    <property type="entry name" value="ABM_dom"/>
</dbReference>